<dbReference type="Gene3D" id="1.20.120.450">
    <property type="entry name" value="dinb family like domain"/>
    <property type="match status" value="1"/>
</dbReference>
<dbReference type="Proteomes" id="UP000184532">
    <property type="component" value="Unassembled WGS sequence"/>
</dbReference>
<evidence type="ECO:0000256" key="2">
    <source>
        <dbReference type="ARBA" id="ARBA00022723"/>
    </source>
</evidence>
<keyword evidence="2 3" id="KW-0479">Metal-binding</keyword>
<organism evidence="4 5">
    <name type="scientific">Flagellimonas flava</name>
    <dbReference type="NCBI Taxonomy" id="570519"/>
    <lineage>
        <taxon>Bacteria</taxon>
        <taxon>Pseudomonadati</taxon>
        <taxon>Bacteroidota</taxon>
        <taxon>Flavobacteriia</taxon>
        <taxon>Flavobacteriales</taxon>
        <taxon>Flavobacteriaceae</taxon>
        <taxon>Flagellimonas</taxon>
    </lineage>
</organism>
<dbReference type="STRING" id="570519.SAMN04488116_1398"/>
<dbReference type="InterPro" id="IPR007837">
    <property type="entry name" value="DinB"/>
</dbReference>
<gene>
    <name evidence="4" type="ORF">SAMN04488116_1398</name>
</gene>
<dbReference type="AlphaFoldDB" id="A0A1M5K5K2"/>
<feature type="binding site" evidence="3">
    <location>
        <position position="46"/>
    </location>
    <ligand>
        <name>a divalent metal cation</name>
        <dbReference type="ChEBI" id="CHEBI:60240"/>
    </ligand>
</feature>
<feature type="binding site" evidence="3">
    <location>
        <position position="137"/>
    </location>
    <ligand>
        <name>a divalent metal cation</name>
        <dbReference type="ChEBI" id="CHEBI:60240"/>
    </ligand>
</feature>
<evidence type="ECO:0000313" key="5">
    <source>
        <dbReference type="Proteomes" id="UP000184532"/>
    </source>
</evidence>
<dbReference type="SUPFAM" id="SSF109854">
    <property type="entry name" value="DinB/YfiT-like putative metalloenzymes"/>
    <property type="match status" value="1"/>
</dbReference>
<keyword evidence="5" id="KW-1185">Reference proteome</keyword>
<reference evidence="5" key="1">
    <citation type="submission" date="2016-11" db="EMBL/GenBank/DDBJ databases">
        <authorList>
            <person name="Varghese N."/>
            <person name="Submissions S."/>
        </authorList>
    </citation>
    <scope>NUCLEOTIDE SEQUENCE [LARGE SCALE GENOMIC DNA]</scope>
    <source>
        <strain evidence="5">DSM 22638</strain>
    </source>
</reference>
<name>A0A1M5K5K2_9FLAO</name>
<dbReference type="Pfam" id="PF05163">
    <property type="entry name" value="DinB"/>
    <property type="match status" value="1"/>
</dbReference>
<accession>A0A1M5K5K2</accession>
<evidence type="ECO:0000256" key="1">
    <source>
        <dbReference type="ARBA" id="ARBA00008635"/>
    </source>
</evidence>
<dbReference type="OrthoDB" id="119432at2"/>
<sequence length="166" mass="18691">MSAKHFLAELEQEFIATQNLLDIVPKDQLGFKPHEKAMSLGQLALHVATIPMRNLGFAKDGQVETTVIVQHPEAQTTHEILEAFATSKEATKTLLHQDSDTSWLQTQWKLLRSGEVIAEMPAHAFVRTFVLNHFVHHRGELTTYLRILNQKIPSIYGPTADVNPFA</sequence>
<dbReference type="RefSeq" id="WP_073177718.1">
    <property type="nucleotide sequence ID" value="NZ_FQWL01000002.1"/>
</dbReference>
<dbReference type="EMBL" id="FQWL01000002">
    <property type="protein sequence ID" value="SHG48117.1"/>
    <property type="molecule type" value="Genomic_DNA"/>
</dbReference>
<protein>
    <submittedName>
        <fullName evidence="4">Uncharacterized damage-inducible protein DinB (Forms a four-helix bundle)</fullName>
    </submittedName>
</protein>
<dbReference type="GO" id="GO:0046872">
    <property type="term" value="F:metal ion binding"/>
    <property type="evidence" value="ECO:0007669"/>
    <property type="project" value="UniProtKB-KW"/>
</dbReference>
<feature type="binding site" evidence="3">
    <location>
        <position position="133"/>
    </location>
    <ligand>
        <name>a divalent metal cation</name>
        <dbReference type="ChEBI" id="CHEBI:60240"/>
    </ligand>
</feature>
<evidence type="ECO:0000256" key="3">
    <source>
        <dbReference type="PIRSR" id="PIRSR607837-1"/>
    </source>
</evidence>
<proteinExistence type="inferred from homology"/>
<dbReference type="InterPro" id="IPR034660">
    <property type="entry name" value="DinB/YfiT-like"/>
</dbReference>
<evidence type="ECO:0000313" key="4">
    <source>
        <dbReference type="EMBL" id="SHG48117.1"/>
    </source>
</evidence>
<comment type="similarity">
    <text evidence="1">Belongs to the DinB family.</text>
</comment>